<dbReference type="GO" id="GO:0008168">
    <property type="term" value="F:methyltransferase activity"/>
    <property type="evidence" value="ECO:0007669"/>
    <property type="project" value="UniProtKB-KW"/>
</dbReference>
<proteinExistence type="predicted"/>
<keyword evidence="1" id="KW-0808">Transferase</keyword>
<reference evidence="1 2" key="1">
    <citation type="journal article" date="2019" name="Int. J. Syst. Evol. Microbiol.">
        <title>The Global Catalogue of Microorganisms (GCM) 10K type strain sequencing project: providing services to taxonomists for standard genome sequencing and annotation.</title>
        <authorList>
            <consortium name="The Broad Institute Genomics Platform"/>
            <consortium name="The Broad Institute Genome Sequencing Center for Infectious Disease"/>
            <person name="Wu L."/>
            <person name="Ma J."/>
        </authorList>
    </citation>
    <scope>NUCLEOTIDE SEQUENCE [LARGE SCALE GENOMIC DNA]</scope>
    <source>
        <strain evidence="1 2">JCM 10425</strain>
    </source>
</reference>
<protein>
    <submittedName>
        <fullName evidence="1">SAM-dependent methyltransferase</fullName>
    </submittedName>
</protein>
<dbReference type="Pfam" id="PF04672">
    <property type="entry name" value="Methyltransf_19"/>
    <property type="match status" value="1"/>
</dbReference>
<dbReference type="GO" id="GO:0032259">
    <property type="term" value="P:methylation"/>
    <property type="evidence" value="ECO:0007669"/>
    <property type="project" value="UniProtKB-KW"/>
</dbReference>
<dbReference type="InterPro" id="IPR006764">
    <property type="entry name" value="SAM_dep_MeTrfase_SAV2177_type"/>
</dbReference>
<dbReference type="Proteomes" id="UP001500967">
    <property type="component" value="Unassembled WGS sequence"/>
</dbReference>
<gene>
    <name evidence="1" type="ORF">GCM10009539_37060</name>
</gene>
<name>A0ABN0UF29_9ACTN</name>
<dbReference type="InterPro" id="IPR029063">
    <property type="entry name" value="SAM-dependent_MTases_sf"/>
</dbReference>
<accession>A0ABN0UF29</accession>
<evidence type="ECO:0000313" key="2">
    <source>
        <dbReference type="Proteomes" id="UP001500967"/>
    </source>
</evidence>
<dbReference type="EMBL" id="BAAAGX010000014">
    <property type="protein sequence ID" value="GAA0248351.1"/>
    <property type="molecule type" value="Genomic_DNA"/>
</dbReference>
<keyword evidence="2" id="KW-1185">Reference proteome</keyword>
<comment type="caution">
    <text evidence="1">The sequence shown here is derived from an EMBL/GenBank/DDBJ whole genome shotgun (WGS) entry which is preliminary data.</text>
</comment>
<sequence>MSDAVELRTDRPHSARIYNYLLGGEDNFPADRAAAEAGLAVNPGARVAAQANREFLRRAVTYLAGSGVDQFLDVGSGIPAADSTHLVAPDATVVYVDYDPLVVARGRDVPGRVRYARADLREPDRVLARAAETLDLSRPVALLLVAVTHHLLDAEDPQARVARLVDALPSGSYLALSQLTSDLAPDKWAALEQDFARRGVVLRPRPGPEIARFFEGLELVEPGLTLVHRWRPDAHDHQSDRPDALVSVLGAVARKP</sequence>
<dbReference type="PIRSF" id="PIRSF017393">
    <property type="entry name" value="MTase_SAV2177"/>
    <property type="match status" value="1"/>
</dbReference>
<evidence type="ECO:0000313" key="1">
    <source>
        <dbReference type="EMBL" id="GAA0248351.1"/>
    </source>
</evidence>
<dbReference type="SUPFAM" id="SSF53335">
    <property type="entry name" value="S-adenosyl-L-methionine-dependent methyltransferases"/>
    <property type="match status" value="1"/>
</dbReference>
<dbReference type="RefSeq" id="WP_344650076.1">
    <property type="nucleotide sequence ID" value="NZ_BAAAGX010000014.1"/>
</dbReference>
<organism evidence="1 2">
    <name type="scientific">Cryptosporangium japonicum</name>
    <dbReference type="NCBI Taxonomy" id="80872"/>
    <lineage>
        <taxon>Bacteria</taxon>
        <taxon>Bacillati</taxon>
        <taxon>Actinomycetota</taxon>
        <taxon>Actinomycetes</taxon>
        <taxon>Cryptosporangiales</taxon>
        <taxon>Cryptosporangiaceae</taxon>
        <taxon>Cryptosporangium</taxon>
    </lineage>
</organism>
<keyword evidence="1" id="KW-0489">Methyltransferase</keyword>
<dbReference type="Gene3D" id="3.40.50.150">
    <property type="entry name" value="Vaccinia Virus protein VP39"/>
    <property type="match status" value="1"/>
</dbReference>